<dbReference type="GO" id="GO:0003841">
    <property type="term" value="F:1-acylglycerol-3-phosphate O-acyltransferase activity"/>
    <property type="evidence" value="ECO:0007669"/>
    <property type="project" value="TreeGrafter"/>
</dbReference>
<dbReference type="SMART" id="SM00563">
    <property type="entry name" value="PlsC"/>
    <property type="match status" value="1"/>
</dbReference>
<keyword evidence="4" id="KW-0472">Membrane</keyword>
<feature type="transmembrane region" description="Helical" evidence="4">
    <location>
        <begin position="6"/>
        <end position="33"/>
    </location>
</feature>
<keyword evidence="7" id="KW-1185">Reference proteome</keyword>
<dbReference type="EMBL" id="JAMD01000004">
    <property type="protein sequence ID" value="KEJ96058.1"/>
    <property type="molecule type" value="Genomic_DNA"/>
</dbReference>
<keyword evidence="4" id="KW-0812">Transmembrane</keyword>
<keyword evidence="3 6" id="KW-0012">Acyltransferase</keyword>
<dbReference type="PANTHER" id="PTHR10434">
    <property type="entry name" value="1-ACYL-SN-GLYCEROL-3-PHOSPHATE ACYLTRANSFERASE"/>
    <property type="match status" value="1"/>
</dbReference>
<organism evidence="6 7">
    <name type="scientific">Pseudosulfitobacter pseudonitzschiae</name>
    <dbReference type="NCBI Taxonomy" id="1402135"/>
    <lineage>
        <taxon>Bacteria</taxon>
        <taxon>Pseudomonadati</taxon>
        <taxon>Pseudomonadota</taxon>
        <taxon>Alphaproteobacteria</taxon>
        <taxon>Rhodobacterales</taxon>
        <taxon>Roseobacteraceae</taxon>
        <taxon>Pseudosulfitobacter</taxon>
    </lineage>
</organism>
<dbReference type="SUPFAM" id="SSF69593">
    <property type="entry name" value="Glycerol-3-phosphate (1)-acyltransferase"/>
    <property type="match status" value="1"/>
</dbReference>
<dbReference type="Proteomes" id="UP000027746">
    <property type="component" value="Unassembled WGS sequence"/>
</dbReference>
<evidence type="ECO:0000256" key="1">
    <source>
        <dbReference type="ARBA" id="ARBA00005189"/>
    </source>
</evidence>
<evidence type="ECO:0000256" key="3">
    <source>
        <dbReference type="ARBA" id="ARBA00023315"/>
    </source>
</evidence>
<dbReference type="InterPro" id="IPR002123">
    <property type="entry name" value="Plipid/glycerol_acylTrfase"/>
</dbReference>
<evidence type="ECO:0000256" key="2">
    <source>
        <dbReference type="ARBA" id="ARBA00022679"/>
    </source>
</evidence>
<proteinExistence type="predicted"/>
<dbReference type="RefSeq" id="WP_037925085.1">
    <property type="nucleotide sequence ID" value="NZ_CP054599.1"/>
</dbReference>
<dbReference type="GeneID" id="68871126"/>
<dbReference type="AlphaFoldDB" id="A0A073J0E9"/>
<sequence>MIALQWLRSLIFVAQIYLAMLVVGVVFAPYALFSRAGARAACKTWCKWVFWTARWMVGIRTEVRGEVPTGDVLIAAKHQSFLDIMLIFHAVPKGKFIMKREILWTPIIGLYAKGIGCIPVARGKRGIAIKQMVRDVDAGRLEAGQLIIYSQGTRVAPGVKAPYKVGTAVLYNELGQPCVPVATNVGVFWPRKGILRKPGLAVIEFLPAMPEGLPREEFMATLQQTVEARSDALLVEAGFDVKRLG</sequence>
<accession>A0A073J0E9</accession>
<comment type="pathway">
    <text evidence="1">Lipid metabolism.</text>
</comment>
<dbReference type="Pfam" id="PF01553">
    <property type="entry name" value="Acyltransferase"/>
    <property type="match status" value="1"/>
</dbReference>
<protein>
    <submittedName>
        <fullName evidence="6">Glycerol acyltransferase</fullName>
    </submittedName>
</protein>
<dbReference type="OrthoDB" id="5290997at2"/>
<evidence type="ECO:0000313" key="6">
    <source>
        <dbReference type="EMBL" id="KEJ96058.1"/>
    </source>
</evidence>
<dbReference type="GO" id="GO:0006654">
    <property type="term" value="P:phosphatidic acid biosynthetic process"/>
    <property type="evidence" value="ECO:0007669"/>
    <property type="project" value="TreeGrafter"/>
</dbReference>
<evidence type="ECO:0000313" key="7">
    <source>
        <dbReference type="Proteomes" id="UP000027746"/>
    </source>
</evidence>
<reference evidence="6 7" key="1">
    <citation type="submission" date="2014-01" db="EMBL/GenBank/DDBJ databases">
        <title>Sulfitobacter sp. H3 (MCCC 1A00686) Genome Sequencing.</title>
        <authorList>
            <person name="Lai Q."/>
            <person name="Hong Z."/>
        </authorList>
    </citation>
    <scope>NUCLEOTIDE SEQUENCE [LARGE SCALE GENOMIC DNA]</scope>
    <source>
        <strain evidence="6 7">H3</strain>
    </source>
</reference>
<comment type="caution">
    <text evidence="6">The sequence shown here is derived from an EMBL/GenBank/DDBJ whole genome shotgun (WGS) entry which is preliminary data.</text>
</comment>
<name>A0A073J0E9_9RHOB</name>
<evidence type="ECO:0000259" key="5">
    <source>
        <dbReference type="SMART" id="SM00563"/>
    </source>
</evidence>
<keyword evidence="4" id="KW-1133">Transmembrane helix</keyword>
<feature type="domain" description="Phospholipid/glycerol acyltransferase" evidence="5">
    <location>
        <begin position="72"/>
        <end position="186"/>
    </location>
</feature>
<evidence type="ECO:0000256" key="4">
    <source>
        <dbReference type="SAM" id="Phobius"/>
    </source>
</evidence>
<dbReference type="PANTHER" id="PTHR10434:SF40">
    <property type="entry name" value="1-ACYL-SN-GLYCEROL-3-PHOSPHATE ACYLTRANSFERASE"/>
    <property type="match status" value="1"/>
</dbReference>
<gene>
    <name evidence="6" type="ORF">SUH3_17505</name>
</gene>
<keyword evidence="2 6" id="KW-0808">Transferase</keyword>
<dbReference type="CDD" id="cd07989">
    <property type="entry name" value="LPLAT_AGPAT-like"/>
    <property type="match status" value="1"/>
</dbReference>